<dbReference type="AlphaFoldDB" id="A0A8J3S2M8"/>
<dbReference type="EMBL" id="BOOI01000008">
    <property type="protein sequence ID" value="GIH82513.1"/>
    <property type="molecule type" value="Genomic_DNA"/>
</dbReference>
<comment type="caution">
    <text evidence="1">The sequence shown here is derived from an EMBL/GenBank/DDBJ whole genome shotgun (WGS) entry which is preliminary data.</text>
</comment>
<reference evidence="1" key="1">
    <citation type="submission" date="2021-01" db="EMBL/GenBank/DDBJ databases">
        <title>Whole genome shotgun sequence of Planobispora rosea NBRC 15558.</title>
        <authorList>
            <person name="Komaki H."/>
            <person name="Tamura T."/>
        </authorList>
    </citation>
    <scope>NUCLEOTIDE SEQUENCE</scope>
    <source>
        <strain evidence="1">NBRC 15558</strain>
    </source>
</reference>
<proteinExistence type="predicted"/>
<organism evidence="1 2">
    <name type="scientific">Planobispora rosea</name>
    <dbReference type="NCBI Taxonomy" id="35762"/>
    <lineage>
        <taxon>Bacteria</taxon>
        <taxon>Bacillati</taxon>
        <taxon>Actinomycetota</taxon>
        <taxon>Actinomycetes</taxon>
        <taxon>Streptosporangiales</taxon>
        <taxon>Streptosporangiaceae</taxon>
        <taxon>Planobispora</taxon>
    </lineage>
</organism>
<dbReference type="Proteomes" id="UP000655044">
    <property type="component" value="Unassembled WGS sequence"/>
</dbReference>
<accession>A0A8J3S2M8</accession>
<evidence type="ECO:0000313" key="2">
    <source>
        <dbReference type="Proteomes" id="UP000655044"/>
    </source>
</evidence>
<name>A0A8J3S2M8_PLARO</name>
<sequence length="209" mass="23754">MFHPVRFPHNDRVIDHYRRLFERHQWLLNGLCWTVVQPLDDDLTVDDLLWRLNGGRDPERRGMYFREAEELEEGRLVLLLVEEDMACGFLSASGDPTPDAILAELSRGARVWMTTWHFKGGETLLYAAGGEIRAKIYDFVFAERLIEHGDQSILADFRTLLDGLGPQDYLGKYCAAFAFIEAATGVGLETEWLEAEEAPVVLLDNPGRG</sequence>
<keyword evidence="2" id="KW-1185">Reference proteome</keyword>
<evidence type="ECO:0000313" key="1">
    <source>
        <dbReference type="EMBL" id="GIH82513.1"/>
    </source>
</evidence>
<protein>
    <submittedName>
        <fullName evidence="1">Uncharacterized protein</fullName>
    </submittedName>
</protein>
<gene>
    <name evidence="1" type="ORF">Pro02_09210</name>
</gene>